<feature type="domain" description="P-type" evidence="4">
    <location>
        <begin position="102"/>
        <end position="156"/>
    </location>
</feature>
<evidence type="ECO:0000313" key="6">
    <source>
        <dbReference type="Proteomes" id="UP000318571"/>
    </source>
</evidence>
<evidence type="ECO:0000259" key="4">
    <source>
        <dbReference type="PROSITE" id="PS51448"/>
    </source>
</evidence>
<dbReference type="STRING" id="6832.A0A553NT24"/>
<dbReference type="Gene3D" id="2.60.40.1760">
    <property type="entry name" value="glycosyl hydrolase (family 31)"/>
    <property type="match status" value="1"/>
</dbReference>
<name>A0A553NT24_TIGCA</name>
<dbReference type="CDD" id="cd00111">
    <property type="entry name" value="Trefoil"/>
    <property type="match status" value="1"/>
</dbReference>
<keyword evidence="3" id="KW-1133">Transmembrane helix</keyword>
<dbReference type="InterPro" id="IPR000519">
    <property type="entry name" value="P_trefoil_dom"/>
</dbReference>
<dbReference type="SUPFAM" id="SSF57492">
    <property type="entry name" value="Trefoil"/>
    <property type="match status" value="1"/>
</dbReference>
<keyword evidence="3" id="KW-0472">Membrane</keyword>
<reference evidence="5 6" key="1">
    <citation type="journal article" date="2018" name="Nat. Ecol. Evol.">
        <title>Genomic signatures of mitonuclear coevolution across populations of Tigriopus californicus.</title>
        <authorList>
            <person name="Barreto F.S."/>
            <person name="Watson E.T."/>
            <person name="Lima T.G."/>
            <person name="Willett C.S."/>
            <person name="Edmands S."/>
            <person name="Li W."/>
            <person name="Burton R.S."/>
        </authorList>
    </citation>
    <scope>NUCLEOTIDE SEQUENCE [LARGE SCALE GENOMIC DNA]</scope>
    <source>
        <strain evidence="5 6">San Diego</strain>
    </source>
</reference>
<evidence type="ECO:0000256" key="1">
    <source>
        <dbReference type="ARBA" id="ARBA00023157"/>
    </source>
</evidence>
<dbReference type="AlphaFoldDB" id="A0A553NT24"/>
<dbReference type="InterPro" id="IPR044913">
    <property type="entry name" value="P_trefoil_dom_sf"/>
</dbReference>
<dbReference type="SMART" id="SM00018">
    <property type="entry name" value="PD"/>
    <property type="match status" value="1"/>
</dbReference>
<comment type="caution">
    <text evidence="5">The sequence shown here is derived from an EMBL/GenBank/DDBJ whole genome shotgun (WGS) entry which is preliminary data.</text>
</comment>
<evidence type="ECO:0000313" key="5">
    <source>
        <dbReference type="EMBL" id="TRY68563.1"/>
    </source>
</evidence>
<keyword evidence="6" id="KW-1185">Reference proteome</keyword>
<sequence>MKFSERLTSQWIWPAVHPVQPQYQGLTDAEVDKETRSTPQGYPLSLILLALTVVSVSVWLLTLFAMAPGAPLPRPTHVKFEDQPDCLDDDGLSAVAAGHAGNECAVWSNEMRFDCFPQAGANRDECQARGCCWLEPKLESDSRPNPADVPYCFYPANYRSYRWVNSTQTGVDAWVVQYEMTQKSPYPADVVLVSVEVRVVDRSTIQVKIKDANHARYEIPDRMAPVTSNSDPPELADDFVVSFVKDSFGFKISRKHSGYVLYGQPMQLRIDMIII</sequence>
<gene>
    <name evidence="5" type="ORF">TCAL_16537</name>
</gene>
<protein>
    <recommendedName>
        <fullName evidence="4">P-type domain-containing protein</fullName>
    </recommendedName>
</protein>
<comment type="caution">
    <text evidence="2">Lacks conserved residue(s) required for the propagation of feature annotation.</text>
</comment>
<dbReference type="PROSITE" id="PS51448">
    <property type="entry name" value="P_TREFOIL_2"/>
    <property type="match status" value="1"/>
</dbReference>
<evidence type="ECO:0000256" key="2">
    <source>
        <dbReference type="PROSITE-ProRule" id="PRU00779"/>
    </source>
</evidence>
<proteinExistence type="predicted"/>
<evidence type="ECO:0000256" key="3">
    <source>
        <dbReference type="SAM" id="Phobius"/>
    </source>
</evidence>
<keyword evidence="3" id="KW-0812">Transmembrane</keyword>
<feature type="transmembrane region" description="Helical" evidence="3">
    <location>
        <begin position="46"/>
        <end position="67"/>
    </location>
</feature>
<dbReference type="Proteomes" id="UP000318571">
    <property type="component" value="Chromosome 1"/>
</dbReference>
<keyword evidence="1" id="KW-1015">Disulfide bond</keyword>
<dbReference type="EMBL" id="VCGU01000010">
    <property type="protein sequence ID" value="TRY68563.1"/>
    <property type="molecule type" value="Genomic_DNA"/>
</dbReference>
<dbReference type="Gene3D" id="4.10.110.10">
    <property type="entry name" value="Spasmolytic Protein, domain 1"/>
    <property type="match status" value="1"/>
</dbReference>
<dbReference type="Pfam" id="PF00088">
    <property type="entry name" value="Trefoil"/>
    <property type="match status" value="1"/>
</dbReference>
<organism evidence="5 6">
    <name type="scientific">Tigriopus californicus</name>
    <name type="common">Marine copepod</name>
    <dbReference type="NCBI Taxonomy" id="6832"/>
    <lineage>
        <taxon>Eukaryota</taxon>
        <taxon>Metazoa</taxon>
        <taxon>Ecdysozoa</taxon>
        <taxon>Arthropoda</taxon>
        <taxon>Crustacea</taxon>
        <taxon>Multicrustacea</taxon>
        <taxon>Hexanauplia</taxon>
        <taxon>Copepoda</taxon>
        <taxon>Harpacticoida</taxon>
        <taxon>Harpacticidae</taxon>
        <taxon>Tigriopus</taxon>
    </lineage>
</organism>
<accession>A0A553NT24</accession>